<reference evidence="3 4" key="1">
    <citation type="submission" date="2014-11" db="EMBL/GenBank/DDBJ databases">
        <authorList>
            <person name="Aslett M.A."/>
            <person name="De Silva N."/>
        </authorList>
    </citation>
    <scope>NUCLEOTIDE SEQUENCE [LARGE SCALE GENOMIC DNA]</scope>
    <source>
        <strain evidence="3 4">ATCC9714</strain>
    </source>
</reference>
<evidence type="ECO:0000313" key="4">
    <source>
        <dbReference type="Proteomes" id="UP000032811"/>
    </source>
</evidence>
<dbReference type="Proteomes" id="UP000032811">
    <property type="component" value="Chromosome 1"/>
</dbReference>
<dbReference type="Pfam" id="PF07261">
    <property type="entry name" value="DnaB_2"/>
    <property type="match status" value="1"/>
</dbReference>
<feature type="domain" description="DnaB/C C-terminal" evidence="2">
    <location>
        <begin position="155"/>
        <end position="214"/>
    </location>
</feature>
<accession>A0ABP1XSD2</accession>
<evidence type="ECO:0000259" key="2">
    <source>
        <dbReference type="Pfam" id="PF07261"/>
    </source>
</evidence>
<dbReference type="Gene3D" id="1.10.10.10">
    <property type="entry name" value="Winged helix-like DNA-binding domain superfamily/Winged helix DNA-binding domain"/>
    <property type="match status" value="1"/>
</dbReference>
<sequence>MERAFKGIWIPKEIWLNDNLTLMEKVFLVEIDSLDNDKGCFASNEHFSSFFKLSKSRCSEIIKTLEKKGFIKITYIYKKDTKTIEKRIIKVFDKSNRGIRDSEGGTRKTEEGYSENTKDNNTYINNTFNKSSCIKEGLEEVLNYYKREIVNRYVLTKIEEDFFLKIGDKIQYDLVIKAMEISIEANVKELRYIKGIIKKWLADDITTLEKLEGHKLKYDKTCPSKNSISKNNKNIHGLKTRYHNINQSFSKYDGDELEKMLLESQKGKFK</sequence>
<comment type="similarity">
    <text evidence="1">Belongs to the DnaB/DnaD family.</text>
</comment>
<proteinExistence type="inferred from homology"/>
<dbReference type="InterPro" id="IPR036388">
    <property type="entry name" value="WH-like_DNA-bd_sf"/>
</dbReference>
<dbReference type="NCBIfam" id="TIGR01446">
    <property type="entry name" value="DnaD_dom"/>
    <property type="match status" value="1"/>
</dbReference>
<dbReference type="RefSeq" id="WP_057545237.1">
    <property type="nucleotide sequence ID" value="NZ_CDNJ01000003.1"/>
</dbReference>
<name>A0ABP1XSD2_PARSO</name>
<dbReference type="InterPro" id="IPR006343">
    <property type="entry name" value="DnaB/C_C"/>
</dbReference>
<keyword evidence="4" id="KW-1185">Reference proteome</keyword>
<protein>
    <submittedName>
        <fullName evidence="3">Phage replication protein</fullName>
    </submittedName>
</protein>
<dbReference type="SUPFAM" id="SSF158499">
    <property type="entry name" value="DnaD domain-like"/>
    <property type="match status" value="1"/>
</dbReference>
<dbReference type="Gene3D" id="1.10.10.630">
    <property type="entry name" value="DnaD domain-like"/>
    <property type="match status" value="1"/>
</dbReference>
<gene>
    <name evidence="3" type="ORF">ATCC9714_21341</name>
</gene>
<dbReference type="Pfam" id="PF13730">
    <property type="entry name" value="HTH_36"/>
    <property type="match status" value="1"/>
</dbReference>
<dbReference type="GeneID" id="97537969"/>
<evidence type="ECO:0000313" key="3">
    <source>
        <dbReference type="EMBL" id="CEJ74246.1"/>
    </source>
</evidence>
<evidence type="ECO:0000256" key="1">
    <source>
        <dbReference type="ARBA" id="ARBA00093462"/>
    </source>
</evidence>
<organism evidence="3 4">
    <name type="scientific">Paraclostridium sordellii</name>
    <name type="common">Clostridium sordellii</name>
    <dbReference type="NCBI Taxonomy" id="1505"/>
    <lineage>
        <taxon>Bacteria</taxon>
        <taxon>Bacillati</taxon>
        <taxon>Bacillota</taxon>
        <taxon>Clostridia</taxon>
        <taxon>Peptostreptococcales</taxon>
        <taxon>Peptostreptococcaceae</taxon>
        <taxon>Paraclostridium</taxon>
    </lineage>
</organism>
<dbReference type="EMBL" id="LN679998">
    <property type="protein sequence ID" value="CEJ74246.1"/>
    <property type="molecule type" value="Genomic_DNA"/>
</dbReference>
<dbReference type="InterPro" id="IPR034829">
    <property type="entry name" value="DnaD-like_sf"/>
</dbReference>